<evidence type="ECO:0000313" key="8">
    <source>
        <dbReference type="Proteomes" id="UP000659047"/>
    </source>
</evidence>
<reference evidence="7" key="1">
    <citation type="submission" date="2021-01" db="EMBL/GenBank/DDBJ databases">
        <title>Intestinitalea alba gen. nov., sp. nov., a novel genus of the family Enterobacteriaceae, isolated from the gut of the plastic-eating mealworm Tenebrio molitor L.</title>
        <authorList>
            <person name="Yang Y."/>
        </authorList>
    </citation>
    <scope>NUCLEOTIDE SEQUENCE</scope>
    <source>
        <strain evidence="7">BIT-L3</strain>
    </source>
</reference>
<dbReference type="SUPFAM" id="SSF53807">
    <property type="entry name" value="Helical backbone' metal receptor"/>
    <property type="match status" value="1"/>
</dbReference>
<dbReference type="GO" id="GO:0015889">
    <property type="term" value="P:cobalamin transport"/>
    <property type="evidence" value="ECO:0007669"/>
    <property type="project" value="UniProtKB-UniRule"/>
</dbReference>
<keyword evidence="3 5" id="KW-0574">Periplasm</keyword>
<dbReference type="CDD" id="cd01144">
    <property type="entry name" value="BtuF"/>
    <property type="match status" value="1"/>
</dbReference>
<evidence type="ECO:0000256" key="3">
    <source>
        <dbReference type="ARBA" id="ARBA00022764"/>
    </source>
</evidence>
<evidence type="ECO:0000256" key="5">
    <source>
        <dbReference type="HAMAP-Rule" id="MF_01000"/>
    </source>
</evidence>
<evidence type="ECO:0000256" key="1">
    <source>
        <dbReference type="ARBA" id="ARBA00022448"/>
    </source>
</evidence>
<dbReference type="GO" id="GO:0031419">
    <property type="term" value="F:cobalamin binding"/>
    <property type="evidence" value="ECO:0007669"/>
    <property type="project" value="InterPro"/>
</dbReference>
<evidence type="ECO:0000256" key="2">
    <source>
        <dbReference type="ARBA" id="ARBA00022729"/>
    </source>
</evidence>
<evidence type="ECO:0000259" key="6">
    <source>
        <dbReference type="PROSITE" id="PS50983"/>
    </source>
</evidence>
<dbReference type="InterPro" id="IPR054828">
    <property type="entry name" value="Vit_B12_bind_prot"/>
</dbReference>
<dbReference type="InterPro" id="IPR023544">
    <property type="entry name" value="ABC_transptr_vit_B12-bd"/>
</dbReference>
<gene>
    <name evidence="5 7" type="primary">btuF</name>
    <name evidence="7" type="ORF">JJB97_01510</name>
</gene>
<dbReference type="InterPro" id="IPR002491">
    <property type="entry name" value="ABC_transptr_periplasmic_BD"/>
</dbReference>
<accession>A0A8K0V4I2</accession>
<keyword evidence="2 5" id="KW-0732">Signal</keyword>
<feature type="site" description="Important for BtuC binding" evidence="5">
    <location>
        <position position="202"/>
    </location>
</feature>
<feature type="domain" description="Fe/B12 periplasmic-binding" evidence="6">
    <location>
        <begin position="25"/>
        <end position="267"/>
    </location>
</feature>
<dbReference type="Gene3D" id="3.40.50.1980">
    <property type="entry name" value="Nitrogenase molybdenum iron protein domain"/>
    <property type="match status" value="2"/>
</dbReference>
<protein>
    <recommendedName>
        <fullName evidence="5">Vitamin B12-binding protein</fullName>
    </recommendedName>
</protein>
<dbReference type="Pfam" id="PF01497">
    <property type="entry name" value="Peripla_BP_2"/>
    <property type="match status" value="1"/>
</dbReference>
<evidence type="ECO:0000256" key="4">
    <source>
        <dbReference type="ARBA" id="ARBA00023157"/>
    </source>
</evidence>
<comment type="subcellular location">
    <subcellularLocation>
        <location evidence="5">Periplasm</location>
    </subcellularLocation>
</comment>
<feature type="disulfide bond" evidence="5">
    <location>
        <begin position="183"/>
        <end position="259"/>
    </location>
</feature>
<organism evidence="7 8">
    <name type="scientific">Tenebrionibacter intestinalis</name>
    <dbReference type="NCBI Taxonomy" id="2799638"/>
    <lineage>
        <taxon>Bacteria</taxon>
        <taxon>Pseudomonadati</taxon>
        <taxon>Pseudomonadota</taxon>
        <taxon>Gammaproteobacteria</taxon>
        <taxon>Enterobacterales</taxon>
        <taxon>Enterobacteriaceae</taxon>
        <taxon>Tenebrionibacter/Tenebrionicola group</taxon>
        <taxon>Tenebrionibacter</taxon>
    </lineage>
</organism>
<proteinExistence type="inferred from homology"/>
<dbReference type="RefSeq" id="WP_238712032.1">
    <property type="nucleotide sequence ID" value="NZ_JAEPBH010000002.1"/>
</dbReference>
<dbReference type="AlphaFoldDB" id="A0A8K0V4I2"/>
<dbReference type="NCBIfam" id="NF038402">
    <property type="entry name" value="TroA_like"/>
    <property type="match status" value="1"/>
</dbReference>
<dbReference type="PANTHER" id="PTHR42860">
    <property type="entry name" value="VITAMIN B12-BINDING PROTEIN"/>
    <property type="match status" value="1"/>
</dbReference>
<comment type="caution">
    <text evidence="7">The sequence shown here is derived from an EMBL/GenBank/DDBJ whole genome shotgun (WGS) entry which is preliminary data.</text>
</comment>
<dbReference type="HAMAP" id="MF_01000">
    <property type="entry name" value="BtuF"/>
    <property type="match status" value="1"/>
</dbReference>
<dbReference type="InterPro" id="IPR051030">
    <property type="entry name" value="Vitamin_B12-ABC_binding"/>
</dbReference>
<feature type="binding site" evidence="5">
    <location>
        <begin position="242"/>
        <end position="246"/>
    </location>
    <ligand>
        <name>cyanocob(III)alamin</name>
        <dbReference type="ChEBI" id="CHEBI:17439"/>
    </ligand>
</feature>
<keyword evidence="1 5" id="KW-0813">Transport</keyword>
<dbReference type="Proteomes" id="UP000659047">
    <property type="component" value="Unassembled WGS sequence"/>
</dbReference>
<comment type="caution">
    <text evidence="5">Lacks conserved residue(s) required for the propagation of feature annotation.</text>
</comment>
<keyword evidence="8" id="KW-1185">Reference proteome</keyword>
<evidence type="ECO:0000313" key="7">
    <source>
        <dbReference type="EMBL" id="MBK4714027.1"/>
    </source>
</evidence>
<dbReference type="PANTHER" id="PTHR42860:SF1">
    <property type="entry name" value="VITAMIN B12-BINDING PROTEIN"/>
    <property type="match status" value="1"/>
</dbReference>
<sequence>MVSMLRRILYAQLLLLPAWLYAAPRVITLSPANTEIAFAAGIAPVAVSAWSDYPEAAKRLEQVASWQGINVERIIALKPDLVLAWRGGNAERPVNQLAKLGVRVLWVDPQSVEDIAKALEQLAVWSPTPQTARRAAAGLRAQWHDIQAQHARAARKSVFIQFGDRPLFTSGGRSIQNEVLNACGGKNIFDDSVAPWPQVSREQVLTRRPQAIVITGDARKAAAVKQFWGRALPVDVIALNADWFERAGPRIILAAQQLCAALTQVDE</sequence>
<comment type="function">
    <text evidence="5">Part of the ABC transporter complex BtuCDF involved in vitamin B12 import. Binds vitamin B12 and delivers it to the periplasmic surface of BtuC.</text>
</comment>
<dbReference type="NCBIfam" id="NF002894">
    <property type="entry name" value="PRK03379.1"/>
    <property type="match status" value="1"/>
</dbReference>
<keyword evidence="4 5" id="KW-1015">Disulfide bond</keyword>
<dbReference type="EMBL" id="JAEPBH010000002">
    <property type="protein sequence ID" value="MBK4714027.1"/>
    <property type="molecule type" value="Genomic_DNA"/>
</dbReference>
<comment type="subunit">
    <text evidence="5">The complex is composed of two ATP-binding proteins (BtuD), two transmembrane proteins (BtuC) and a solute-binding protein (BtuF).</text>
</comment>
<dbReference type="PROSITE" id="PS50983">
    <property type="entry name" value="FE_B12_PBP"/>
    <property type="match status" value="1"/>
</dbReference>
<comment type="similarity">
    <text evidence="5">Belongs to the BtuF family.</text>
</comment>
<feature type="site" description="Important for BtuC binding" evidence="5">
    <location>
        <position position="72"/>
    </location>
</feature>
<dbReference type="GO" id="GO:0042597">
    <property type="term" value="C:periplasmic space"/>
    <property type="evidence" value="ECO:0007669"/>
    <property type="project" value="UniProtKB-SubCell"/>
</dbReference>
<name>A0A8K0V4I2_9ENTR</name>